<proteinExistence type="predicted"/>
<evidence type="ECO:0000313" key="2">
    <source>
        <dbReference type="Proteomes" id="UP000607653"/>
    </source>
</evidence>
<evidence type="ECO:0000313" key="1">
    <source>
        <dbReference type="EMBL" id="DAD34196.1"/>
    </source>
</evidence>
<dbReference type="EMBL" id="DUZY01000004">
    <property type="protein sequence ID" value="DAD34196.1"/>
    <property type="molecule type" value="Genomic_DNA"/>
</dbReference>
<name>A0A822YTU2_NELNU</name>
<gene>
    <name evidence="1" type="ORF">HUJ06_004836</name>
</gene>
<reference evidence="1 2" key="1">
    <citation type="journal article" date="2020" name="Mol. Biol. Evol.">
        <title>Distinct Expression and Methylation Patterns for Genes with Different Fates following a Single Whole-Genome Duplication in Flowering Plants.</title>
        <authorList>
            <person name="Shi T."/>
            <person name="Rahmani R.S."/>
            <person name="Gugger P.F."/>
            <person name="Wang M."/>
            <person name="Li H."/>
            <person name="Zhang Y."/>
            <person name="Li Z."/>
            <person name="Wang Q."/>
            <person name="Van de Peer Y."/>
            <person name="Marchal K."/>
            <person name="Chen J."/>
        </authorList>
    </citation>
    <scope>NUCLEOTIDE SEQUENCE [LARGE SCALE GENOMIC DNA]</scope>
    <source>
        <tissue evidence="1">Leaf</tissue>
    </source>
</reference>
<dbReference type="AlphaFoldDB" id="A0A822YTU2"/>
<sequence>MHFHLYLCSIKLQLMKQLIFKVKGVSYRPSGTQHNLLNEVNFSLPEKRYMRISDLITSYFIFLKTCLSPCQVDCK</sequence>
<protein>
    <submittedName>
        <fullName evidence="1">Uncharacterized protein</fullName>
    </submittedName>
</protein>
<comment type="caution">
    <text evidence="1">The sequence shown here is derived from an EMBL/GenBank/DDBJ whole genome shotgun (WGS) entry which is preliminary data.</text>
</comment>
<dbReference type="Proteomes" id="UP000607653">
    <property type="component" value="Unassembled WGS sequence"/>
</dbReference>
<organism evidence="1 2">
    <name type="scientific">Nelumbo nucifera</name>
    <name type="common">Sacred lotus</name>
    <dbReference type="NCBI Taxonomy" id="4432"/>
    <lineage>
        <taxon>Eukaryota</taxon>
        <taxon>Viridiplantae</taxon>
        <taxon>Streptophyta</taxon>
        <taxon>Embryophyta</taxon>
        <taxon>Tracheophyta</taxon>
        <taxon>Spermatophyta</taxon>
        <taxon>Magnoliopsida</taxon>
        <taxon>Proteales</taxon>
        <taxon>Nelumbonaceae</taxon>
        <taxon>Nelumbo</taxon>
    </lineage>
</organism>
<keyword evidence="2" id="KW-1185">Reference proteome</keyword>
<accession>A0A822YTU2</accession>